<dbReference type="PANTHER" id="PTHR32347:SF29">
    <property type="entry name" value="UPF0194 MEMBRANE PROTEIN YBHG"/>
    <property type="match status" value="1"/>
</dbReference>
<keyword evidence="4" id="KW-1185">Reference proteome</keyword>
<protein>
    <submittedName>
        <fullName evidence="3">HlyD family efflux transporter periplasmic adaptor subunit</fullName>
    </submittedName>
</protein>
<dbReference type="RefSeq" id="WP_273602467.1">
    <property type="nucleotide sequence ID" value="NZ_JAQQXT010000022.1"/>
</dbReference>
<dbReference type="PANTHER" id="PTHR32347">
    <property type="entry name" value="EFFLUX SYSTEM COMPONENT YKNX-RELATED"/>
    <property type="match status" value="1"/>
</dbReference>
<gene>
    <name evidence="3" type="ORF">PRZ03_23010</name>
</gene>
<evidence type="ECO:0000313" key="3">
    <source>
        <dbReference type="EMBL" id="MDC8774444.1"/>
    </source>
</evidence>
<reference evidence="3 4" key="1">
    <citation type="submission" date="2022-10" db="EMBL/GenBank/DDBJ databases">
        <title>Paucibacter sp. hw1 Genome sequencing.</title>
        <authorList>
            <person name="Park S."/>
        </authorList>
    </citation>
    <scope>NUCLEOTIDE SEQUENCE [LARGE SCALE GENOMIC DNA]</scope>
    <source>
        <strain evidence="4">hw1</strain>
    </source>
</reference>
<dbReference type="Gene3D" id="2.40.50.100">
    <property type="match status" value="1"/>
</dbReference>
<accession>A0ABT5KKH2</accession>
<comment type="caution">
    <text evidence="3">The sequence shown here is derived from an EMBL/GenBank/DDBJ whole genome shotgun (WGS) entry which is preliminary data.</text>
</comment>
<evidence type="ECO:0000256" key="1">
    <source>
        <dbReference type="ARBA" id="ARBA00004196"/>
    </source>
</evidence>
<sequence length="409" mass="43132">MQSSEGQASHGKHRGKWLAAGAALALLALLGWAMAPRPLLVEAAAVQLGPFETSIEEDAKTRVLDRYVVSAPLGGRWLRPSLREGDTVAAGDLLGRLLPAGAPLLDERSVAELRAKVDGADAARRAALSRLALARVGLEQAQRNLSRSEQLSRQGFVGEAKLEADLLGVRAATEERAAAAAEAQLAQYGLTQARAALGLLSSGSGKPFELRSPVAGMILRVYQASEAVLALGTPLLEIGDTARLEVVAELLSADALLAAPGSPALIERWGGPQPLVGSVSRVEPGAFTKVSALGVEEQRVRVIVELSEPLARRERLGDGYRVALKIITRSQPEVLQVPVSAVFPLPGGGPEQRALFVIDGGRARLTEVELEARNDRVAWLRKGPPVGSAVIVYPSPAVKDGARVKQRGP</sequence>
<dbReference type="Gene3D" id="1.10.287.470">
    <property type="entry name" value="Helix hairpin bin"/>
    <property type="match status" value="1"/>
</dbReference>
<name>A0ABT5KKH2_9BURK</name>
<evidence type="ECO:0000256" key="2">
    <source>
        <dbReference type="ARBA" id="ARBA00023054"/>
    </source>
</evidence>
<dbReference type="EMBL" id="JAQQXT010000022">
    <property type="protein sequence ID" value="MDC8774444.1"/>
    <property type="molecule type" value="Genomic_DNA"/>
</dbReference>
<comment type="subcellular location">
    <subcellularLocation>
        <location evidence="1">Cell envelope</location>
    </subcellularLocation>
</comment>
<dbReference type="Gene3D" id="2.40.420.20">
    <property type="match status" value="1"/>
</dbReference>
<proteinExistence type="predicted"/>
<keyword evidence="2" id="KW-0175">Coiled coil</keyword>
<evidence type="ECO:0000313" key="4">
    <source>
        <dbReference type="Proteomes" id="UP001221189"/>
    </source>
</evidence>
<organism evidence="3 4">
    <name type="scientific">Roseateles albus</name>
    <dbReference type="NCBI Taxonomy" id="2987525"/>
    <lineage>
        <taxon>Bacteria</taxon>
        <taxon>Pseudomonadati</taxon>
        <taxon>Pseudomonadota</taxon>
        <taxon>Betaproteobacteria</taxon>
        <taxon>Burkholderiales</taxon>
        <taxon>Sphaerotilaceae</taxon>
        <taxon>Roseateles</taxon>
    </lineage>
</organism>
<dbReference type="InterPro" id="IPR050465">
    <property type="entry name" value="UPF0194_transport"/>
</dbReference>
<dbReference type="Proteomes" id="UP001221189">
    <property type="component" value="Unassembled WGS sequence"/>
</dbReference>
<dbReference type="Gene3D" id="2.40.30.170">
    <property type="match status" value="1"/>
</dbReference>